<feature type="region of interest" description="Disordered" evidence="1">
    <location>
        <begin position="1"/>
        <end position="43"/>
    </location>
</feature>
<evidence type="ECO:0000259" key="2">
    <source>
        <dbReference type="Pfam" id="PF22324"/>
    </source>
</evidence>
<dbReference type="EMBL" id="CP124616">
    <property type="protein sequence ID" value="WGW04536.1"/>
    <property type="molecule type" value="Genomic_DNA"/>
</dbReference>
<dbReference type="InterPro" id="IPR054382">
    <property type="entry name" value="wHTH_alphaproteobact"/>
</dbReference>
<dbReference type="Pfam" id="PF22324">
    <property type="entry name" value="HTH_91"/>
    <property type="match status" value="1"/>
</dbReference>
<sequence>MNMKRNPGALAGATGAKLPQHPKADGSQTIARKPRVKEAGTPYLVTPSAGDPFRIVVAGRNRWALERLRASGAKGCTPITEPAPRWSAYVWNLRELAVEIETITEPHGGDFAGHHARYVLRSQVSPAWKGGAAC</sequence>
<accession>A0ABY8QKK7</accession>
<feature type="domain" description="Winged helix" evidence="2">
    <location>
        <begin position="55"/>
        <end position="127"/>
    </location>
</feature>
<organism evidence="3 4">
    <name type="scientific">Tropicibacter oceani</name>
    <dbReference type="NCBI Taxonomy" id="3058420"/>
    <lineage>
        <taxon>Bacteria</taxon>
        <taxon>Pseudomonadati</taxon>
        <taxon>Pseudomonadota</taxon>
        <taxon>Alphaproteobacteria</taxon>
        <taxon>Rhodobacterales</taxon>
        <taxon>Roseobacteraceae</taxon>
        <taxon>Tropicibacter</taxon>
    </lineage>
</organism>
<name>A0ABY8QKK7_9RHOB</name>
<protein>
    <recommendedName>
        <fullName evidence="2">Winged helix domain-containing protein</fullName>
    </recommendedName>
</protein>
<evidence type="ECO:0000313" key="4">
    <source>
        <dbReference type="Proteomes" id="UP001241605"/>
    </source>
</evidence>
<keyword evidence="4" id="KW-1185">Reference proteome</keyword>
<reference evidence="3 4" key="1">
    <citation type="submission" date="2023-05" db="EMBL/GenBank/DDBJ databases">
        <title>YMD87, complete Genome.</title>
        <authorList>
            <person name="Zhang J."/>
            <person name="Xu X."/>
        </authorList>
    </citation>
    <scope>NUCLEOTIDE SEQUENCE [LARGE SCALE GENOMIC DNA]</scope>
    <source>
        <strain evidence="3 4">YMD87</strain>
    </source>
</reference>
<proteinExistence type="predicted"/>
<evidence type="ECO:0000256" key="1">
    <source>
        <dbReference type="SAM" id="MobiDB-lite"/>
    </source>
</evidence>
<dbReference type="Proteomes" id="UP001241605">
    <property type="component" value="Chromosome"/>
</dbReference>
<evidence type="ECO:0000313" key="3">
    <source>
        <dbReference type="EMBL" id="WGW04536.1"/>
    </source>
</evidence>
<dbReference type="RefSeq" id="WP_282301171.1">
    <property type="nucleotide sequence ID" value="NZ_CP124616.1"/>
</dbReference>
<gene>
    <name evidence="3" type="ORF">QF118_03005</name>
</gene>